<dbReference type="OrthoDB" id="6133475at2759"/>
<reference evidence="6" key="1">
    <citation type="submission" date="2025-08" db="UniProtKB">
        <authorList>
            <consortium name="RefSeq"/>
        </authorList>
    </citation>
    <scope>IDENTIFICATION</scope>
    <source>
        <tissue evidence="6">Spleen</tissue>
    </source>
</reference>
<dbReference type="RefSeq" id="XP_006869055.1">
    <property type="nucleotide sequence ID" value="XM_006868993.1"/>
</dbReference>
<dbReference type="SMART" id="SM00034">
    <property type="entry name" value="CLECT"/>
    <property type="match status" value="1"/>
</dbReference>
<dbReference type="Proteomes" id="UP000504623">
    <property type="component" value="Unplaced"/>
</dbReference>
<dbReference type="PANTHER" id="PTHR22803">
    <property type="entry name" value="MANNOSE, PHOSPHOLIPASE, LECTIN RECEPTOR RELATED"/>
    <property type="match status" value="1"/>
</dbReference>
<proteinExistence type="predicted"/>
<dbReference type="AlphaFoldDB" id="A0A9B0WVZ6"/>
<dbReference type="PROSITE" id="PS50041">
    <property type="entry name" value="C_TYPE_LECTIN_2"/>
    <property type="match status" value="1"/>
</dbReference>
<dbReference type="InterPro" id="IPR016187">
    <property type="entry name" value="CTDL_fold"/>
</dbReference>
<accession>A0A9B0WVZ6</accession>
<keyword evidence="3" id="KW-0472">Membrane</keyword>
<sequence length="288" mass="32393">MDNSKYNKWSDGTEEGPRGHWGRWRQKSFWVALAVVAAVLWALVLSILLFRASKEREELLDHQDLLSTNASKQEAELGVLQNEVKTCRTSCSVTQAHLQTTQGLLGAAQTKLQEQQSVLSELRERVTKDMQLAGRDLEDIRSELLRALEAAKLGNHSCEPCPTSWMPFQGSCYLFSKAQGNWDVAEKSCADASARLVIVGDLEEQTFLSANTRGFGFWMGLKAVRHKGTIKSYEWVDGVKVSFSHWNVGEPNDSQGGESCIMMLDTGMWNDAPCNTKDNWICEKRRRC</sequence>
<keyword evidence="3" id="KW-1133">Transmembrane helix</keyword>
<dbReference type="InterPro" id="IPR016186">
    <property type="entry name" value="C-type_lectin-like/link_sf"/>
</dbReference>
<keyword evidence="1" id="KW-0430">Lectin</keyword>
<dbReference type="Gene3D" id="3.10.100.10">
    <property type="entry name" value="Mannose-Binding Protein A, subunit A"/>
    <property type="match status" value="1"/>
</dbReference>
<dbReference type="GO" id="GO:0030246">
    <property type="term" value="F:carbohydrate binding"/>
    <property type="evidence" value="ECO:0007669"/>
    <property type="project" value="UniProtKB-KW"/>
</dbReference>
<dbReference type="SUPFAM" id="SSF56436">
    <property type="entry name" value="C-type lectin-like"/>
    <property type="match status" value="1"/>
</dbReference>
<dbReference type="Pfam" id="PF00059">
    <property type="entry name" value="Lectin_C"/>
    <property type="match status" value="1"/>
</dbReference>
<dbReference type="GeneID" id="102841118"/>
<evidence type="ECO:0000256" key="2">
    <source>
        <dbReference type="ARBA" id="ARBA00023157"/>
    </source>
</evidence>
<keyword evidence="5" id="KW-1185">Reference proteome</keyword>
<organism evidence="5 6">
    <name type="scientific">Chrysochloris asiatica</name>
    <name type="common">Cape golden mole</name>
    <dbReference type="NCBI Taxonomy" id="185453"/>
    <lineage>
        <taxon>Eukaryota</taxon>
        <taxon>Metazoa</taxon>
        <taxon>Chordata</taxon>
        <taxon>Craniata</taxon>
        <taxon>Vertebrata</taxon>
        <taxon>Euteleostomi</taxon>
        <taxon>Mammalia</taxon>
        <taxon>Eutheria</taxon>
        <taxon>Afrotheria</taxon>
        <taxon>Chrysochloridae</taxon>
        <taxon>Chrysochlorinae</taxon>
        <taxon>Chrysochloris</taxon>
    </lineage>
</organism>
<dbReference type="InterPro" id="IPR001304">
    <property type="entry name" value="C-type_lectin-like"/>
</dbReference>
<protein>
    <submittedName>
        <fullName evidence="6">C-type lectin domain family 4 member G-like</fullName>
    </submittedName>
</protein>
<dbReference type="InterPro" id="IPR050111">
    <property type="entry name" value="C-type_lectin/snaclec_domain"/>
</dbReference>
<evidence type="ECO:0000313" key="6">
    <source>
        <dbReference type="RefSeq" id="XP_006869055.1"/>
    </source>
</evidence>
<evidence type="ECO:0000256" key="3">
    <source>
        <dbReference type="SAM" id="Phobius"/>
    </source>
</evidence>
<dbReference type="PROSITE" id="PS00615">
    <property type="entry name" value="C_TYPE_LECTIN_1"/>
    <property type="match status" value="1"/>
</dbReference>
<dbReference type="InterPro" id="IPR018378">
    <property type="entry name" value="C-type_lectin_CS"/>
</dbReference>
<evidence type="ECO:0000313" key="5">
    <source>
        <dbReference type="Proteomes" id="UP000504623"/>
    </source>
</evidence>
<evidence type="ECO:0000256" key="1">
    <source>
        <dbReference type="ARBA" id="ARBA00022734"/>
    </source>
</evidence>
<keyword evidence="2" id="KW-1015">Disulfide bond</keyword>
<evidence type="ECO:0000259" key="4">
    <source>
        <dbReference type="PROSITE" id="PS50041"/>
    </source>
</evidence>
<name>A0A9B0WVZ6_CHRAS</name>
<keyword evidence="3" id="KW-0812">Transmembrane</keyword>
<feature type="domain" description="C-type lectin" evidence="4">
    <location>
        <begin position="168"/>
        <end position="283"/>
    </location>
</feature>
<gene>
    <name evidence="6" type="primary">LOC102841118</name>
</gene>
<feature type="transmembrane region" description="Helical" evidence="3">
    <location>
        <begin position="29"/>
        <end position="50"/>
    </location>
</feature>